<organism evidence="2 3">
    <name type="scientific">Hymenobacter aerilatus</name>
    <dbReference type="NCBI Taxonomy" id="2932251"/>
    <lineage>
        <taxon>Bacteria</taxon>
        <taxon>Pseudomonadati</taxon>
        <taxon>Bacteroidota</taxon>
        <taxon>Cytophagia</taxon>
        <taxon>Cytophagales</taxon>
        <taxon>Hymenobacteraceae</taxon>
        <taxon>Hymenobacter</taxon>
    </lineage>
</organism>
<protein>
    <submittedName>
        <fullName evidence="2">GAF domain-containing protein</fullName>
    </submittedName>
</protein>
<dbReference type="Proteomes" id="UP000829925">
    <property type="component" value="Chromosome"/>
</dbReference>
<accession>A0A8T9T504</accession>
<proteinExistence type="predicted"/>
<dbReference type="SMART" id="SM00065">
    <property type="entry name" value="GAF"/>
    <property type="match status" value="1"/>
</dbReference>
<dbReference type="KEGG" id="haei:MUN82_07610"/>
<dbReference type="SUPFAM" id="SSF55781">
    <property type="entry name" value="GAF domain-like"/>
    <property type="match status" value="1"/>
</dbReference>
<dbReference type="PANTHER" id="PTHR43102:SF2">
    <property type="entry name" value="GAF DOMAIN-CONTAINING PROTEIN"/>
    <property type="match status" value="1"/>
</dbReference>
<dbReference type="Pfam" id="PF01590">
    <property type="entry name" value="GAF"/>
    <property type="match status" value="1"/>
</dbReference>
<evidence type="ECO:0000259" key="1">
    <source>
        <dbReference type="SMART" id="SM00065"/>
    </source>
</evidence>
<sequence>MLLIAYLSVPLPYAVATPMLPPLPPLSSADEQARLLALRPYKSLKVVPDALFSTLVDLVSRLFDAPLALLTLVDEHDTFFKASYGVTLRQVPREQSVCALTILQQTTLVTEDLQQEPHALENFRYACASNMRFYAGHPLRTAEGHNIGALCILDSRVRTFSPRERQCLQQLAQLASHLLALRLSLQARQPMPSPEWLSLYDILYATFDQLEESDAHLRERRLLPEGARRFQEQSLHLHMEATIAKMQQRIAQIQAALLP</sequence>
<gene>
    <name evidence="2" type="ORF">MUN82_07610</name>
</gene>
<reference evidence="2 3" key="1">
    <citation type="submission" date="2022-04" db="EMBL/GenBank/DDBJ databases">
        <title>Hymenobacter sp. isolated from the air.</title>
        <authorList>
            <person name="Won M."/>
            <person name="Lee C.-M."/>
            <person name="Woen H.-Y."/>
            <person name="Kwon S.-W."/>
        </authorList>
    </citation>
    <scope>NUCLEOTIDE SEQUENCE [LARGE SCALE GENOMIC DNA]</scope>
    <source>
        <strain evidence="3">5413 J-13</strain>
    </source>
</reference>
<dbReference type="Gene3D" id="3.30.450.40">
    <property type="match status" value="1"/>
</dbReference>
<dbReference type="EMBL" id="CP095053">
    <property type="protein sequence ID" value="UOR06959.1"/>
    <property type="molecule type" value="Genomic_DNA"/>
</dbReference>
<dbReference type="InterPro" id="IPR003018">
    <property type="entry name" value="GAF"/>
</dbReference>
<dbReference type="PANTHER" id="PTHR43102">
    <property type="entry name" value="SLR1143 PROTEIN"/>
    <property type="match status" value="1"/>
</dbReference>
<evidence type="ECO:0000313" key="2">
    <source>
        <dbReference type="EMBL" id="UOR06959.1"/>
    </source>
</evidence>
<evidence type="ECO:0000313" key="3">
    <source>
        <dbReference type="Proteomes" id="UP000829925"/>
    </source>
</evidence>
<keyword evidence="3" id="KW-1185">Reference proteome</keyword>
<dbReference type="RefSeq" id="WP_245096356.1">
    <property type="nucleotide sequence ID" value="NZ_CP095053.1"/>
</dbReference>
<dbReference type="AlphaFoldDB" id="A0A8T9T504"/>
<feature type="domain" description="GAF" evidence="1">
    <location>
        <begin position="47"/>
        <end position="189"/>
    </location>
</feature>
<dbReference type="InterPro" id="IPR029016">
    <property type="entry name" value="GAF-like_dom_sf"/>
</dbReference>
<name>A0A8T9T504_9BACT</name>